<feature type="transmembrane region" description="Helical" evidence="1">
    <location>
        <begin position="137"/>
        <end position="155"/>
    </location>
</feature>
<dbReference type="RefSeq" id="WP_140998304.1">
    <property type="nucleotide sequence ID" value="NZ_VDCZ01000009.1"/>
</dbReference>
<dbReference type="EMBL" id="WQLW01000009">
    <property type="protein sequence ID" value="MVO09933.1"/>
    <property type="molecule type" value="Genomic_DNA"/>
</dbReference>
<name>A0A6I4IJN4_9FLAO</name>
<feature type="transmembrane region" description="Helical" evidence="1">
    <location>
        <begin position="7"/>
        <end position="25"/>
    </location>
</feature>
<protein>
    <submittedName>
        <fullName evidence="2">DUF4199 family protein</fullName>
    </submittedName>
</protein>
<gene>
    <name evidence="2" type="ORF">GOQ30_12250</name>
</gene>
<keyword evidence="3" id="KW-1185">Reference proteome</keyword>
<reference evidence="3" key="1">
    <citation type="submission" date="2019-05" db="EMBL/GenBank/DDBJ databases">
        <title>Flavobacterium profundi sp. nov., isolated from a deep-sea seamount.</title>
        <authorList>
            <person name="Zhang D.-C."/>
        </authorList>
    </citation>
    <scope>NUCLEOTIDE SEQUENCE [LARGE SCALE GENOMIC DNA]</scope>
    <source>
        <strain evidence="3">TP390</strain>
    </source>
</reference>
<comment type="caution">
    <text evidence="2">The sequence shown here is derived from an EMBL/GenBank/DDBJ whole genome shotgun (WGS) entry which is preliminary data.</text>
</comment>
<dbReference type="OrthoDB" id="5766000at2"/>
<feature type="transmembrane region" description="Helical" evidence="1">
    <location>
        <begin position="80"/>
        <end position="101"/>
    </location>
</feature>
<keyword evidence="1" id="KW-1133">Transmembrane helix</keyword>
<proteinExistence type="predicted"/>
<evidence type="ECO:0000256" key="1">
    <source>
        <dbReference type="SAM" id="Phobius"/>
    </source>
</evidence>
<evidence type="ECO:0000313" key="3">
    <source>
        <dbReference type="Proteomes" id="UP000431264"/>
    </source>
</evidence>
<keyword evidence="1" id="KW-0472">Membrane</keyword>
<organism evidence="2 3">
    <name type="scientific">Flavobacterium profundi</name>
    <dbReference type="NCBI Taxonomy" id="1774945"/>
    <lineage>
        <taxon>Bacteria</taxon>
        <taxon>Pseudomonadati</taxon>
        <taxon>Bacteroidota</taxon>
        <taxon>Flavobacteriia</taxon>
        <taxon>Flavobacteriales</taxon>
        <taxon>Flavobacteriaceae</taxon>
        <taxon>Flavobacterium</taxon>
    </lineage>
</organism>
<dbReference type="Pfam" id="PF13858">
    <property type="entry name" value="DUF4199"/>
    <property type="match status" value="1"/>
</dbReference>
<accession>A0A6I4IJN4</accession>
<feature type="transmembrane region" description="Helical" evidence="1">
    <location>
        <begin position="40"/>
        <end position="59"/>
    </location>
</feature>
<evidence type="ECO:0000313" key="2">
    <source>
        <dbReference type="EMBL" id="MVO09933.1"/>
    </source>
</evidence>
<dbReference type="InterPro" id="IPR025250">
    <property type="entry name" value="DUF4199"/>
</dbReference>
<dbReference type="AlphaFoldDB" id="A0A6I4IJN4"/>
<dbReference type="Proteomes" id="UP000431264">
    <property type="component" value="Unassembled WGS sequence"/>
</dbReference>
<sequence>MLQNFRIEIKWAIIYTIAYTLWMYFESKMGWHDSKVLLEPLYNLLFLPISIFLIGLALFDKKRNHYKNEMDWKKGFTSGIILSVLITVLNPVALYITHHYISPGFFDNAINASVAEGLSLEKATARYNLNTAISNSVFDRLSFGVVISAVVSYFIRTKNN</sequence>
<keyword evidence="1" id="KW-0812">Transmembrane</keyword>